<sequence length="55" mass="6271">MHMPPHTHTHILSPNAIPILLPFDPAVMQLLNTALIVLLEFHVYVGFFQQSFFSV</sequence>
<name>A0A0E9TGZ4_ANGAN</name>
<dbReference type="EMBL" id="GBXM01056584">
    <property type="protein sequence ID" value="JAH51993.1"/>
    <property type="molecule type" value="Transcribed_RNA"/>
</dbReference>
<keyword evidence="1" id="KW-0472">Membrane</keyword>
<feature type="transmembrane region" description="Helical" evidence="1">
    <location>
        <begin position="30"/>
        <end position="48"/>
    </location>
</feature>
<protein>
    <submittedName>
        <fullName evidence="2">Uncharacterized protein</fullName>
    </submittedName>
</protein>
<proteinExistence type="predicted"/>
<dbReference type="AlphaFoldDB" id="A0A0E9TGZ4"/>
<reference evidence="2" key="1">
    <citation type="submission" date="2014-11" db="EMBL/GenBank/DDBJ databases">
        <authorList>
            <person name="Amaro Gonzalez C."/>
        </authorList>
    </citation>
    <scope>NUCLEOTIDE SEQUENCE</scope>
</reference>
<accession>A0A0E9TGZ4</accession>
<keyword evidence="1" id="KW-0812">Transmembrane</keyword>
<keyword evidence="1" id="KW-1133">Transmembrane helix</keyword>
<organism evidence="2">
    <name type="scientific">Anguilla anguilla</name>
    <name type="common">European freshwater eel</name>
    <name type="synonym">Muraena anguilla</name>
    <dbReference type="NCBI Taxonomy" id="7936"/>
    <lineage>
        <taxon>Eukaryota</taxon>
        <taxon>Metazoa</taxon>
        <taxon>Chordata</taxon>
        <taxon>Craniata</taxon>
        <taxon>Vertebrata</taxon>
        <taxon>Euteleostomi</taxon>
        <taxon>Actinopterygii</taxon>
        <taxon>Neopterygii</taxon>
        <taxon>Teleostei</taxon>
        <taxon>Anguilliformes</taxon>
        <taxon>Anguillidae</taxon>
        <taxon>Anguilla</taxon>
    </lineage>
</organism>
<evidence type="ECO:0000313" key="2">
    <source>
        <dbReference type="EMBL" id="JAH51993.1"/>
    </source>
</evidence>
<evidence type="ECO:0000256" key="1">
    <source>
        <dbReference type="SAM" id="Phobius"/>
    </source>
</evidence>
<reference evidence="2" key="2">
    <citation type="journal article" date="2015" name="Fish Shellfish Immunol.">
        <title>Early steps in the European eel (Anguilla anguilla)-Vibrio vulnificus interaction in the gills: Role of the RtxA13 toxin.</title>
        <authorList>
            <person name="Callol A."/>
            <person name="Pajuelo D."/>
            <person name="Ebbesson L."/>
            <person name="Teles M."/>
            <person name="MacKenzie S."/>
            <person name="Amaro C."/>
        </authorList>
    </citation>
    <scope>NUCLEOTIDE SEQUENCE</scope>
</reference>